<accession>A0A8J9Y1D8</accession>
<dbReference type="PANTHER" id="PTHR43142:SF1">
    <property type="entry name" value="CARBOXYLIC ESTER HYDROLASE"/>
    <property type="match status" value="1"/>
</dbReference>
<evidence type="ECO:0000256" key="1">
    <source>
        <dbReference type="ARBA" id="ARBA00005964"/>
    </source>
</evidence>
<keyword evidence="9" id="KW-1185">Reference proteome</keyword>
<evidence type="ECO:0000313" key="8">
    <source>
        <dbReference type="EMBL" id="CAH0715314.1"/>
    </source>
</evidence>
<evidence type="ECO:0000256" key="5">
    <source>
        <dbReference type="ARBA" id="ARBA00023180"/>
    </source>
</evidence>
<evidence type="ECO:0000256" key="3">
    <source>
        <dbReference type="ARBA" id="ARBA00022801"/>
    </source>
</evidence>
<organism evidence="8 9">
    <name type="scientific">Brenthis ino</name>
    <name type="common">lesser marbled fritillary</name>
    <dbReference type="NCBI Taxonomy" id="405034"/>
    <lineage>
        <taxon>Eukaryota</taxon>
        <taxon>Metazoa</taxon>
        <taxon>Ecdysozoa</taxon>
        <taxon>Arthropoda</taxon>
        <taxon>Hexapoda</taxon>
        <taxon>Insecta</taxon>
        <taxon>Pterygota</taxon>
        <taxon>Neoptera</taxon>
        <taxon>Endopterygota</taxon>
        <taxon>Lepidoptera</taxon>
        <taxon>Glossata</taxon>
        <taxon>Ditrysia</taxon>
        <taxon>Papilionoidea</taxon>
        <taxon>Nymphalidae</taxon>
        <taxon>Heliconiinae</taxon>
        <taxon>Argynnini</taxon>
        <taxon>Brenthis</taxon>
    </lineage>
</organism>
<evidence type="ECO:0000313" key="9">
    <source>
        <dbReference type="Proteomes" id="UP000838878"/>
    </source>
</evidence>
<dbReference type="OrthoDB" id="6846267at2759"/>
<keyword evidence="3 6" id="KW-0378">Hydrolase</keyword>
<dbReference type="Pfam" id="PF00135">
    <property type="entry name" value="COesterase"/>
    <property type="match status" value="1"/>
</dbReference>
<reference evidence="8" key="1">
    <citation type="submission" date="2021-12" db="EMBL/GenBank/DDBJ databases">
        <authorList>
            <person name="Martin H S."/>
        </authorList>
    </citation>
    <scope>NUCLEOTIDE SEQUENCE</scope>
</reference>
<dbReference type="EC" id="3.1.1.-" evidence="6"/>
<dbReference type="CDD" id="cd00312">
    <property type="entry name" value="Esterase_lipase"/>
    <property type="match status" value="1"/>
</dbReference>
<dbReference type="AlphaFoldDB" id="A0A8J9Y1D8"/>
<feature type="signal peptide" evidence="6">
    <location>
        <begin position="1"/>
        <end position="18"/>
    </location>
</feature>
<dbReference type="InterPro" id="IPR019826">
    <property type="entry name" value="Carboxylesterase_B_AS"/>
</dbReference>
<dbReference type="Proteomes" id="UP000838878">
    <property type="component" value="Chromosome 10"/>
</dbReference>
<name>A0A8J9Y1D8_9NEOP</name>
<feature type="chain" id="PRO_5035488327" description="Carboxylic ester hydrolase" evidence="6">
    <location>
        <begin position="19"/>
        <end position="566"/>
    </location>
</feature>
<dbReference type="InterPro" id="IPR002018">
    <property type="entry name" value="CarbesteraseB"/>
</dbReference>
<dbReference type="GO" id="GO:0052689">
    <property type="term" value="F:carboxylic ester hydrolase activity"/>
    <property type="evidence" value="ECO:0007669"/>
    <property type="project" value="UniProtKB-KW"/>
</dbReference>
<comment type="similarity">
    <text evidence="1 6">Belongs to the type-B carboxylesterase/lipase family.</text>
</comment>
<keyword evidence="2" id="KW-0719">Serine esterase</keyword>
<evidence type="ECO:0000256" key="4">
    <source>
        <dbReference type="ARBA" id="ARBA00023157"/>
    </source>
</evidence>
<keyword evidence="6" id="KW-0732">Signal</keyword>
<dbReference type="SUPFAM" id="SSF53474">
    <property type="entry name" value="alpha/beta-Hydrolases"/>
    <property type="match status" value="1"/>
</dbReference>
<dbReference type="InterPro" id="IPR019819">
    <property type="entry name" value="Carboxylesterase_B_CS"/>
</dbReference>
<dbReference type="InterPro" id="IPR029058">
    <property type="entry name" value="AB_hydrolase_fold"/>
</dbReference>
<dbReference type="PANTHER" id="PTHR43142">
    <property type="entry name" value="CARBOXYLIC ESTER HYDROLASE"/>
    <property type="match status" value="1"/>
</dbReference>
<sequence length="566" mass="63179">MGHIKLFLFLFLAVLVSGQGPNPLVRVANGVLQGVWEVSTNGRNYASFYGIPYARPPLGKYRFREPQPLKPWLGTWDATKPLSACLQYEPFMDKVIGSEDCLFVNVFTPKVKTGASLPVMVYIHGGAFMYGSGDGYGPSHFMDRDMVVVTLNYRLGPLGFLSTGDDVIPGNAGLKDQAFALKWVRDNIMMFGGNPDSITLTGCSAGGASVHYHYLSPLSKDTFHRGIAFSGSALSSWTHAKKPRQKAQALSAIVGCPTSTNQEMAECLKYRPGEVLVKAQVEMMDWKSKLFTVFTPTTEAPGSRNPFLSQYPYLLTKSGAMQRLPLIISVTSEEGLYPAAVYQKDPTTLPELESRWEHLASNIFEYNDTLPLDMRPIVAKKIKEHYLGGRAVGQDTFPQLVQALGDRLFVAHVGQLAQIHAQSGEPTYLYRYCFRGQTSLSNVMANNDKNYGVSHADDILLVFKRNGEQTKTTQEREEKKTNQDEVFMRDALLDMFESYMTVGVPRLPNAPEWQQVKPGKEINYLEIAGPNNMQMKTSADFGQRSFWDSLGFIENENYNVNIKDEL</sequence>
<feature type="non-terminal residue" evidence="8">
    <location>
        <position position="566"/>
    </location>
</feature>
<dbReference type="EMBL" id="OV170230">
    <property type="protein sequence ID" value="CAH0715314.1"/>
    <property type="molecule type" value="Genomic_DNA"/>
</dbReference>
<keyword evidence="4" id="KW-1015">Disulfide bond</keyword>
<keyword evidence="5" id="KW-0325">Glycoprotein</keyword>
<proteinExistence type="inferred from homology"/>
<evidence type="ECO:0000259" key="7">
    <source>
        <dbReference type="Pfam" id="PF00135"/>
    </source>
</evidence>
<evidence type="ECO:0000256" key="2">
    <source>
        <dbReference type="ARBA" id="ARBA00022487"/>
    </source>
</evidence>
<evidence type="ECO:0000256" key="6">
    <source>
        <dbReference type="RuleBase" id="RU361235"/>
    </source>
</evidence>
<dbReference type="PROSITE" id="PS00941">
    <property type="entry name" value="CARBOXYLESTERASE_B_2"/>
    <property type="match status" value="1"/>
</dbReference>
<dbReference type="PROSITE" id="PS00122">
    <property type="entry name" value="CARBOXYLESTERASE_B_1"/>
    <property type="match status" value="1"/>
</dbReference>
<dbReference type="Gene3D" id="3.40.50.1820">
    <property type="entry name" value="alpha/beta hydrolase"/>
    <property type="match status" value="1"/>
</dbReference>
<protein>
    <recommendedName>
        <fullName evidence="6">Carboxylic ester hydrolase</fullName>
        <ecNumber evidence="6">3.1.1.-</ecNumber>
    </recommendedName>
</protein>
<gene>
    <name evidence="8" type="ORF">BINO364_LOCUS2253</name>
</gene>
<feature type="domain" description="Carboxylesterase type B" evidence="7">
    <location>
        <begin position="22"/>
        <end position="538"/>
    </location>
</feature>